<dbReference type="Proteomes" id="UP000031184">
    <property type="component" value="Unassembled WGS sequence"/>
</dbReference>
<sequence>MEIRYASSNKDVKNYDTVRLREEYLIENLFLQDEIKLVYSHIDRIIVGGAFPIEKAIELKSGKELGSDFFLKEES</sequence>
<comment type="similarity">
    <text evidence="2">Belongs to the KduI family.</text>
</comment>
<gene>
    <name evidence="5" type="ORF">C095_08750</name>
</gene>
<dbReference type="InterPro" id="IPR007045">
    <property type="entry name" value="KduI"/>
</dbReference>
<dbReference type="GO" id="GO:0019698">
    <property type="term" value="P:D-galacturonate catabolic process"/>
    <property type="evidence" value="ECO:0007669"/>
    <property type="project" value="TreeGrafter"/>
</dbReference>
<dbReference type="PANTHER" id="PTHR38461">
    <property type="entry name" value="4-DEOXY-L-THREO-5-HEXOSULOSE-URONATE KETOL-ISOMERASE"/>
    <property type="match status" value="1"/>
</dbReference>
<name>A0A0B4EHL4_9FUSO</name>
<evidence type="ECO:0000256" key="2">
    <source>
        <dbReference type="ARBA" id="ARBA00008086"/>
    </source>
</evidence>
<organism evidence="5 6">
    <name type="scientific">Fusobacterium necrophorum subsp. funduliforme B35</name>
    <dbReference type="NCBI Taxonomy" id="1226633"/>
    <lineage>
        <taxon>Bacteria</taxon>
        <taxon>Fusobacteriati</taxon>
        <taxon>Fusobacteriota</taxon>
        <taxon>Fusobacteriia</taxon>
        <taxon>Fusobacteriales</taxon>
        <taxon>Fusobacteriaceae</taxon>
        <taxon>Fusobacterium</taxon>
    </lineage>
</organism>
<proteinExistence type="inferred from homology"/>
<evidence type="ECO:0000256" key="3">
    <source>
        <dbReference type="ARBA" id="ARBA00012547"/>
    </source>
</evidence>
<evidence type="ECO:0000256" key="1">
    <source>
        <dbReference type="ARBA" id="ARBA00000552"/>
    </source>
</evidence>
<dbReference type="InterPro" id="IPR014710">
    <property type="entry name" value="RmlC-like_jellyroll"/>
</dbReference>
<dbReference type="AlphaFoldDB" id="A0A0B4EHL4"/>
<dbReference type="EMBL" id="AUZI01000021">
    <property type="protein sequence ID" value="KID48816.1"/>
    <property type="molecule type" value="Genomic_DNA"/>
</dbReference>
<keyword evidence="4" id="KW-0862">Zinc</keyword>
<dbReference type="Gene3D" id="2.60.120.10">
    <property type="entry name" value="Jelly Rolls"/>
    <property type="match status" value="1"/>
</dbReference>
<evidence type="ECO:0000256" key="4">
    <source>
        <dbReference type="ARBA" id="ARBA00022833"/>
    </source>
</evidence>
<evidence type="ECO:0000313" key="6">
    <source>
        <dbReference type="Proteomes" id="UP000031184"/>
    </source>
</evidence>
<protein>
    <recommendedName>
        <fullName evidence="3">5-dehydro-4-deoxy-D-glucuronate isomerase</fullName>
        <ecNumber evidence="3">5.3.1.17</ecNumber>
    </recommendedName>
</protein>
<dbReference type="GO" id="GO:0042840">
    <property type="term" value="P:D-glucuronate catabolic process"/>
    <property type="evidence" value="ECO:0007669"/>
    <property type="project" value="TreeGrafter"/>
</dbReference>
<dbReference type="PATRIC" id="fig|1226633.4.peg.1766"/>
<dbReference type="InterPro" id="IPR011051">
    <property type="entry name" value="RmlC_Cupin_sf"/>
</dbReference>
<comment type="catalytic activity">
    <reaction evidence="1">
        <text>5-dehydro-4-deoxy-D-glucuronate = 3-deoxy-D-glycero-2,5-hexodiulosonate</text>
        <dbReference type="Rhea" id="RHEA:23896"/>
        <dbReference type="ChEBI" id="CHEBI:17117"/>
        <dbReference type="ChEBI" id="CHEBI:29071"/>
        <dbReference type="EC" id="5.3.1.17"/>
    </reaction>
</comment>
<comment type="caution">
    <text evidence="5">The sequence shown here is derived from an EMBL/GenBank/DDBJ whole genome shotgun (WGS) entry which is preliminary data.</text>
</comment>
<evidence type="ECO:0000313" key="5">
    <source>
        <dbReference type="EMBL" id="KID48816.1"/>
    </source>
</evidence>
<dbReference type="SUPFAM" id="SSF51182">
    <property type="entry name" value="RmlC-like cupins"/>
    <property type="match status" value="1"/>
</dbReference>
<accession>A0A0B4EHL4</accession>
<dbReference type="GO" id="GO:0008697">
    <property type="term" value="F:4-deoxy-L-threo-5-hexosulose-uronate ketol-isomerase activity"/>
    <property type="evidence" value="ECO:0007669"/>
    <property type="project" value="UniProtKB-EC"/>
</dbReference>
<reference evidence="5 6" key="1">
    <citation type="submission" date="2013-08" db="EMBL/GenBank/DDBJ databases">
        <title>An opportunistic ruminal bacterium that causes liver abscesses in cattle.</title>
        <authorList>
            <person name="Benahmed F.H."/>
            <person name="Rasmussen M."/>
            <person name="Harbottle H."/>
            <person name="Soppet D."/>
            <person name="Nagaraja T.G."/>
            <person name="Davidson M."/>
        </authorList>
    </citation>
    <scope>NUCLEOTIDE SEQUENCE [LARGE SCALE GENOMIC DNA]</scope>
    <source>
        <strain evidence="5 6">B35</strain>
    </source>
</reference>
<dbReference type="GO" id="GO:0046872">
    <property type="term" value="F:metal ion binding"/>
    <property type="evidence" value="ECO:0007669"/>
    <property type="project" value="TreeGrafter"/>
</dbReference>
<dbReference type="EC" id="5.3.1.17" evidence="3"/>
<dbReference type="PANTHER" id="PTHR38461:SF1">
    <property type="entry name" value="4-DEOXY-L-THREO-5-HEXOSULOSE-URONATE KETOL-ISOMERASE"/>
    <property type="match status" value="1"/>
</dbReference>
<dbReference type="GO" id="GO:0045490">
    <property type="term" value="P:pectin catabolic process"/>
    <property type="evidence" value="ECO:0007669"/>
    <property type="project" value="InterPro"/>
</dbReference>